<dbReference type="SMART" id="SM00382">
    <property type="entry name" value="AAA"/>
    <property type="match status" value="1"/>
</dbReference>
<reference evidence="5 6" key="1">
    <citation type="submission" date="2016-10" db="EMBL/GenBank/DDBJ databases">
        <authorList>
            <person name="Cai Z."/>
        </authorList>
    </citation>
    <scope>NUCLEOTIDE SEQUENCE [LARGE SCALE GENOMIC DNA]</scope>
    <source>
        <strain evidence="5 6">CGMCC 1.10826</strain>
    </source>
</reference>
<dbReference type="PANTHER" id="PTHR42939:SF1">
    <property type="entry name" value="ABC TRANSPORTER ATP-BINDING PROTEIN ALBC-RELATED"/>
    <property type="match status" value="1"/>
</dbReference>
<evidence type="ECO:0000256" key="2">
    <source>
        <dbReference type="ARBA" id="ARBA00022741"/>
    </source>
</evidence>
<dbReference type="Pfam" id="PF00005">
    <property type="entry name" value="ABC_tran"/>
    <property type="match status" value="1"/>
</dbReference>
<dbReference type="PANTHER" id="PTHR42939">
    <property type="entry name" value="ABC TRANSPORTER ATP-BINDING PROTEIN ALBC-RELATED"/>
    <property type="match status" value="1"/>
</dbReference>
<keyword evidence="6" id="KW-1185">Reference proteome</keyword>
<dbReference type="InterPro" id="IPR051782">
    <property type="entry name" value="ABC_Transporter_VariousFunc"/>
</dbReference>
<keyword evidence="3 5" id="KW-0067">ATP-binding</keyword>
<dbReference type="GO" id="GO:0016887">
    <property type="term" value="F:ATP hydrolysis activity"/>
    <property type="evidence" value="ECO:0007669"/>
    <property type="project" value="InterPro"/>
</dbReference>
<sequence>MSHVLEVRDLTYSYDGVVNAVEQVSFDVPEGRIVGLIGPNGSGKSTLIKNVFDLLKAQSGRITVNGHRHTTIEAKRDAVYLSSNDYLPEFLSPREYYTMLGKLYGVRLDHERARAYFRDFSMPGRYDDLISGFSHGMRKKSQLVGALVLRRPLTVIDETLNGVDLEAMRIAERELRTLHEDGRAVLLCSHDLTLLERLTDGVVFLDLGILVLDGPTKELVRDGGSLESIVFEHIESEAR</sequence>
<dbReference type="InterPro" id="IPR027417">
    <property type="entry name" value="P-loop_NTPase"/>
</dbReference>
<keyword evidence="1" id="KW-0813">Transport</keyword>
<accession>A0A2Y9A367</accession>
<protein>
    <submittedName>
        <fullName evidence="5">ABC-2 type transport system ATP-binding protein</fullName>
    </submittedName>
</protein>
<evidence type="ECO:0000256" key="1">
    <source>
        <dbReference type="ARBA" id="ARBA00022448"/>
    </source>
</evidence>
<dbReference type="RefSeq" id="WP_110850785.1">
    <property type="nucleotide sequence ID" value="NZ_QKLZ01000001.1"/>
</dbReference>
<dbReference type="OrthoDB" id="5116176at2"/>
<proteinExistence type="predicted"/>
<evidence type="ECO:0000313" key="5">
    <source>
        <dbReference type="EMBL" id="SSA36607.1"/>
    </source>
</evidence>
<gene>
    <name evidence="5" type="ORF">SAMN05216184_101271</name>
</gene>
<organism evidence="5 6">
    <name type="scientific">Georgenia satyanarayanai</name>
    <dbReference type="NCBI Taxonomy" id="860221"/>
    <lineage>
        <taxon>Bacteria</taxon>
        <taxon>Bacillati</taxon>
        <taxon>Actinomycetota</taxon>
        <taxon>Actinomycetes</taxon>
        <taxon>Micrococcales</taxon>
        <taxon>Bogoriellaceae</taxon>
        <taxon>Georgenia</taxon>
    </lineage>
</organism>
<dbReference type="InterPro" id="IPR003439">
    <property type="entry name" value="ABC_transporter-like_ATP-bd"/>
</dbReference>
<evidence type="ECO:0000256" key="3">
    <source>
        <dbReference type="ARBA" id="ARBA00022840"/>
    </source>
</evidence>
<dbReference type="AlphaFoldDB" id="A0A2Y9A367"/>
<feature type="domain" description="ABC transporter" evidence="4">
    <location>
        <begin position="5"/>
        <end position="232"/>
    </location>
</feature>
<dbReference type="CDD" id="cd03230">
    <property type="entry name" value="ABC_DR_subfamily_A"/>
    <property type="match status" value="1"/>
</dbReference>
<dbReference type="Gene3D" id="3.40.50.300">
    <property type="entry name" value="P-loop containing nucleotide triphosphate hydrolases"/>
    <property type="match status" value="1"/>
</dbReference>
<keyword evidence="2" id="KW-0547">Nucleotide-binding</keyword>
<dbReference type="SUPFAM" id="SSF52540">
    <property type="entry name" value="P-loop containing nucleoside triphosphate hydrolases"/>
    <property type="match status" value="1"/>
</dbReference>
<name>A0A2Y9A367_9MICO</name>
<evidence type="ECO:0000313" key="6">
    <source>
        <dbReference type="Proteomes" id="UP000250222"/>
    </source>
</evidence>
<evidence type="ECO:0000259" key="4">
    <source>
        <dbReference type="PROSITE" id="PS50893"/>
    </source>
</evidence>
<dbReference type="InterPro" id="IPR003593">
    <property type="entry name" value="AAA+_ATPase"/>
</dbReference>
<dbReference type="PROSITE" id="PS50893">
    <property type="entry name" value="ABC_TRANSPORTER_2"/>
    <property type="match status" value="1"/>
</dbReference>
<dbReference type="Proteomes" id="UP000250222">
    <property type="component" value="Unassembled WGS sequence"/>
</dbReference>
<dbReference type="GO" id="GO:0005524">
    <property type="term" value="F:ATP binding"/>
    <property type="evidence" value="ECO:0007669"/>
    <property type="project" value="UniProtKB-KW"/>
</dbReference>
<dbReference type="EMBL" id="UETB01000001">
    <property type="protein sequence ID" value="SSA36607.1"/>
    <property type="molecule type" value="Genomic_DNA"/>
</dbReference>